<name>A0A4Z1T0X2_GIAMU</name>
<dbReference type="AlphaFoldDB" id="A0A4Z1T0X2"/>
<dbReference type="Proteomes" id="UP000315496">
    <property type="component" value="Chromosome 1"/>
</dbReference>
<gene>
    <name evidence="2" type="ORF">GMRT_10965</name>
</gene>
<reference evidence="2 3" key="1">
    <citation type="submission" date="2019-05" db="EMBL/GenBank/DDBJ databases">
        <title>The compact genome of Giardia muris reveals important steps in the evolution of intestinal protozoan parasites.</title>
        <authorList>
            <person name="Xu F."/>
            <person name="Jimenez-Gonzalez A."/>
            <person name="Einarsson E."/>
            <person name="Astvaldsson A."/>
            <person name="Peirasmaki D."/>
            <person name="Eckmann L."/>
            <person name="Andersson J.O."/>
            <person name="Svard S.G."/>
            <person name="Jerlstrom-Hultqvist J."/>
        </authorList>
    </citation>
    <scope>NUCLEOTIDE SEQUENCE [LARGE SCALE GENOMIC DNA]</scope>
    <source>
        <strain evidence="2 3">Roberts-Thomson</strain>
    </source>
</reference>
<protein>
    <submittedName>
        <fullName evidence="2">Uncharacterized protein</fullName>
    </submittedName>
</protein>
<keyword evidence="1" id="KW-0175">Coiled coil</keyword>
<keyword evidence="3" id="KW-1185">Reference proteome</keyword>
<evidence type="ECO:0000313" key="2">
    <source>
        <dbReference type="EMBL" id="TNJ29348.1"/>
    </source>
</evidence>
<comment type="caution">
    <text evidence="2">The sequence shown here is derived from an EMBL/GenBank/DDBJ whole genome shotgun (WGS) entry which is preliminary data.</text>
</comment>
<evidence type="ECO:0000313" key="3">
    <source>
        <dbReference type="Proteomes" id="UP000315496"/>
    </source>
</evidence>
<feature type="coiled-coil region" evidence="1">
    <location>
        <begin position="7"/>
        <end position="100"/>
    </location>
</feature>
<evidence type="ECO:0000256" key="1">
    <source>
        <dbReference type="SAM" id="Coils"/>
    </source>
</evidence>
<accession>A0A4Z1T0X2</accession>
<dbReference type="EMBL" id="VDLU01000001">
    <property type="protein sequence ID" value="TNJ29348.1"/>
    <property type="molecule type" value="Genomic_DNA"/>
</dbReference>
<sequence>MGLLGKKNDKKSEKKAAEEKARALEAIRELGAKAAEMETRLDKAKAELLHAYDKKAELREKARDVVKQDEKAAKLILLEKQDIEHEIEDIENKMGGIREAIRAMHSKMHQADLALSLGNVSDALSAIDEATCMKEKLPDIFDRMQEHIMEINATRKDINRFTNRNVDSVALNEELESLIRENDRDDMVELPGSQADDDDIFAQLERQANGN</sequence>
<organism evidence="2 3">
    <name type="scientific">Giardia muris</name>
    <dbReference type="NCBI Taxonomy" id="5742"/>
    <lineage>
        <taxon>Eukaryota</taxon>
        <taxon>Metamonada</taxon>
        <taxon>Diplomonadida</taxon>
        <taxon>Hexamitidae</taxon>
        <taxon>Giardiinae</taxon>
        <taxon>Giardia</taxon>
    </lineage>
</organism>
<dbReference type="VEuPathDB" id="GiardiaDB:GMRT_10965"/>
<proteinExistence type="predicted"/>